<reference evidence="1" key="1">
    <citation type="submission" date="2019-08" db="EMBL/GenBank/DDBJ databases">
        <authorList>
            <person name="Kucharzyk K."/>
            <person name="Murdoch R.W."/>
            <person name="Higgins S."/>
            <person name="Loffler F."/>
        </authorList>
    </citation>
    <scope>NUCLEOTIDE SEQUENCE</scope>
</reference>
<gene>
    <name evidence="1" type="ORF">SDC9_188199</name>
</gene>
<accession>A0A645HNN7</accession>
<organism evidence="1">
    <name type="scientific">bioreactor metagenome</name>
    <dbReference type="NCBI Taxonomy" id="1076179"/>
    <lineage>
        <taxon>unclassified sequences</taxon>
        <taxon>metagenomes</taxon>
        <taxon>ecological metagenomes</taxon>
    </lineage>
</organism>
<proteinExistence type="predicted"/>
<sequence length="43" mass="5108">MRAILNSIFGDKPQKDTKSIWDVIMDTDHNKNQRFESIITLRM</sequence>
<protein>
    <submittedName>
        <fullName evidence="1">Uncharacterized protein</fullName>
    </submittedName>
</protein>
<evidence type="ECO:0000313" key="1">
    <source>
        <dbReference type="EMBL" id="MPN40661.1"/>
    </source>
</evidence>
<comment type="caution">
    <text evidence="1">The sequence shown here is derived from an EMBL/GenBank/DDBJ whole genome shotgun (WGS) entry which is preliminary data.</text>
</comment>
<dbReference type="AlphaFoldDB" id="A0A645HNN7"/>
<dbReference type="EMBL" id="VSSQ01097221">
    <property type="protein sequence ID" value="MPN40661.1"/>
    <property type="molecule type" value="Genomic_DNA"/>
</dbReference>
<name>A0A645HNN7_9ZZZZ</name>